<dbReference type="RefSeq" id="WP_093828200.1">
    <property type="nucleotide sequence ID" value="NZ_JAVRES010000016.1"/>
</dbReference>
<dbReference type="AlphaFoldDB" id="A0ABD5EV34"/>
<organism evidence="1 2">
    <name type="scientific">Streptomyces doudnae</name>
    <dbReference type="NCBI Taxonomy" id="3075536"/>
    <lineage>
        <taxon>Bacteria</taxon>
        <taxon>Bacillati</taxon>
        <taxon>Actinomycetota</taxon>
        <taxon>Actinomycetes</taxon>
        <taxon>Kitasatosporales</taxon>
        <taxon>Streptomycetaceae</taxon>
        <taxon>Streptomyces</taxon>
    </lineage>
</organism>
<protein>
    <submittedName>
        <fullName evidence="1">Uncharacterized protein</fullName>
    </submittedName>
</protein>
<dbReference type="Proteomes" id="UP001183535">
    <property type="component" value="Unassembled WGS sequence"/>
</dbReference>
<accession>A0ABD5EV34</accession>
<evidence type="ECO:0000313" key="1">
    <source>
        <dbReference type="EMBL" id="MDT0438210.1"/>
    </source>
</evidence>
<comment type="caution">
    <text evidence="1">The sequence shown here is derived from an EMBL/GenBank/DDBJ whole genome shotgun (WGS) entry which is preliminary data.</text>
</comment>
<keyword evidence="2" id="KW-1185">Reference proteome</keyword>
<name>A0ABD5EV34_9ACTN</name>
<dbReference type="EMBL" id="JAVRES010000016">
    <property type="protein sequence ID" value="MDT0438210.1"/>
    <property type="molecule type" value="Genomic_DNA"/>
</dbReference>
<gene>
    <name evidence="1" type="ORF">RM877_26340</name>
</gene>
<reference evidence="2" key="1">
    <citation type="submission" date="2023-07" db="EMBL/GenBank/DDBJ databases">
        <title>30 novel species of actinomycetes from the DSMZ collection.</title>
        <authorList>
            <person name="Nouioui I."/>
        </authorList>
    </citation>
    <scope>NUCLEOTIDE SEQUENCE [LARGE SCALE GENOMIC DNA]</scope>
    <source>
        <strain evidence="2">DSM 41981</strain>
    </source>
</reference>
<evidence type="ECO:0000313" key="2">
    <source>
        <dbReference type="Proteomes" id="UP001183535"/>
    </source>
</evidence>
<proteinExistence type="predicted"/>
<sequence length="154" mass="16612">MLEIKREHFFGRTYEILSDGVPVASWSARAWRSGGRVELGSETFELRSSHWGRAFEMYAADGDGTVRAEARRSGRRWEITDQDGAYELTAPSGLRGKRRLVRDGVVLGEFRGAGGGVSAELSGVPLPLQVFAGLVALSLRQRQAGVTAAAASSS</sequence>